<evidence type="ECO:0000259" key="4">
    <source>
        <dbReference type="SMART" id="SM00642"/>
    </source>
</evidence>
<dbReference type="SUPFAM" id="SSF51445">
    <property type="entry name" value="(Trans)glycosidases"/>
    <property type="match status" value="1"/>
</dbReference>
<dbReference type="RefSeq" id="WP_150459135.1">
    <property type="nucleotide sequence ID" value="NZ_VYKK01000022.1"/>
</dbReference>
<dbReference type="InterPro" id="IPR045857">
    <property type="entry name" value="O16G_dom_2"/>
</dbReference>
<evidence type="ECO:0000256" key="3">
    <source>
        <dbReference type="ARBA" id="ARBA00023295"/>
    </source>
</evidence>
<dbReference type="Proteomes" id="UP000367750">
    <property type="component" value="Unassembled WGS sequence"/>
</dbReference>
<keyword evidence="6" id="KW-1185">Reference proteome</keyword>
<proteinExistence type="inferred from homology"/>
<dbReference type="Gene3D" id="3.20.20.80">
    <property type="entry name" value="Glycosidases"/>
    <property type="match status" value="1"/>
</dbReference>
<dbReference type="Pfam" id="PF02903">
    <property type="entry name" value="Alpha-amylase_N"/>
    <property type="match status" value="1"/>
</dbReference>
<evidence type="ECO:0000313" key="5">
    <source>
        <dbReference type="EMBL" id="KAA8999703.1"/>
    </source>
</evidence>
<dbReference type="GO" id="GO:0005975">
    <property type="term" value="P:carbohydrate metabolic process"/>
    <property type="evidence" value="ECO:0007669"/>
    <property type="project" value="InterPro"/>
</dbReference>
<organism evidence="5 6">
    <name type="scientific">Paenibacillus spiritus</name>
    <dbReference type="NCBI Taxonomy" id="2496557"/>
    <lineage>
        <taxon>Bacteria</taxon>
        <taxon>Bacillati</taxon>
        <taxon>Bacillota</taxon>
        <taxon>Bacilli</taxon>
        <taxon>Bacillales</taxon>
        <taxon>Paenibacillaceae</taxon>
        <taxon>Paenibacillus</taxon>
    </lineage>
</organism>
<name>A0A5J5G032_9BACL</name>
<accession>A0A5J5G032</accession>
<feature type="domain" description="Glycosyl hydrolase family 13 catalytic" evidence="4">
    <location>
        <begin position="156"/>
        <end position="528"/>
    </location>
</feature>
<dbReference type="InterPro" id="IPR004185">
    <property type="entry name" value="Glyco_hydro_13_lg-like_dom"/>
</dbReference>
<dbReference type="CDD" id="cd11338">
    <property type="entry name" value="AmyAc_CMD"/>
    <property type="match status" value="1"/>
</dbReference>
<comment type="similarity">
    <text evidence="1">Belongs to the glycosyl hydrolase 13 family.</text>
</comment>
<dbReference type="Gene3D" id="2.60.40.10">
    <property type="entry name" value="Immunoglobulins"/>
    <property type="match status" value="1"/>
</dbReference>
<dbReference type="CDD" id="cd02857">
    <property type="entry name" value="E_set_CDase_PDE_N"/>
    <property type="match status" value="1"/>
</dbReference>
<gene>
    <name evidence="5" type="ORF">F4V43_15345</name>
</gene>
<dbReference type="Gene3D" id="3.90.400.10">
    <property type="entry name" value="Oligo-1,6-glucosidase, Domain 2"/>
    <property type="match status" value="1"/>
</dbReference>
<keyword evidence="2" id="KW-0378">Hydrolase</keyword>
<dbReference type="InterPro" id="IPR006047">
    <property type="entry name" value="GH13_cat_dom"/>
</dbReference>
<protein>
    <submittedName>
        <fullName evidence="5">Alpha-glycosidase</fullName>
    </submittedName>
</protein>
<dbReference type="Pfam" id="PF00128">
    <property type="entry name" value="Alpha-amylase"/>
    <property type="match status" value="1"/>
</dbReference>
<evidence type="ECO:0000313" key="6">
    <source>
        <dbReference type="Proteomes" id="UP000367750"/>
    </source>
</evidence>
<dbReference type="Pfam" id="PF16657">
    <property type="entry name" value="Malt_amylase_C"/>
    <property type="match status" value="1"/>
</dbReference>
<dbReference type="EMBL" id="VYKK01000022">
    <property type="protein sequence ID" value="KAA8999703.1"/>
    <property type="molecule type" value="Genomic_DNA"/>
</dbReference>
<dbReference type="SUPFAM" id="SSF51011">
    <property type="entry name" value="Glycosyl hydrolase domain"/>
    <property type="match status" value="1"/>
</dbReference>
<dbReference type="SMART" id="SM00642">
    <property type="entry name" value="Aamy"/>
    <property type="match status" value="1"/>
</dbReference>
<dbReference type="PANTHER" id="PTHR10357:SF210">
    <property type="entry name" value="MALTODEXTRIN GLUCOSIDASE"/>
    <property type="match status" value="1"/>
</dbReference>
<keyword evidence="3 5" id="KW-0326">Glycosidase</keyword>
<dbReference type="InterPro" id="IPR014756">
    <property type="entry name" value="Ig_E-set"/>
</dbReference>
<dbReference type="InterPro" id="IPR017853">
    <property type="entry name" value="GH"/>
</dbReference>
<dbReference type="GO" id="GO:0004553">
    <property type="term" value="F:hydrolase activity, hydrolyzing O-glycosyl compounds"/>
    <property type="evidence" value="ECO:0007669"/>
    <property type="project" value="InterPro"/>
</dbReference>
<dbReference type="PANTHER" id="PTHR10357">
    <property type="entry name" value="ALPHA-AMYLASE FAMILY MEMBER"/>
    <property type="match status" value="1"/>
</dbReference>
<dbReference type="InterPro" id="IPR013780">
    <property type="entry name" value="Glyco_hydro_b"/>
</dbReference>
<dbReference type="Gene3D" id="2.60.40.1180">
    <property type="entry name" value="Golgi alpha-mannosidase II"/>
    <property type="match status" value="1"/>
</dbReference>
<dbReference type="OrthoDB" id="9805159at2"/>
<reference evidence="5 6" key="1">
    <citation type="submission" date="2019-09" db="EMBL/GenBank/DDBJ databases">
        <title>Bacillus ochoae sp. nov., Paenibacillus whitsoniae sp. nov., Paenibacillus spiritus sp. nov. Isolated from the Mars Exploration Rover during spacecraft assembly.</title>
        <authorList>
            <person name="Seuylemezian A."/>
            <person name="Vaishampayan P."/>
        </authorList>
    </citation>
    <scope>NUCLEOTIDE SEQUENCE [LARGE SCALE GENOMIC DNA]</scope>
    <source>
        <strain evidence="5 6">MER_111</strain>
    </source>
</reference>
<sequence>MRELELASVIHEPKGPLCYAVDARTLHIRLKTRKGDVSGVTLLAADPFNWRPSPETGIYEYATETMQRVEMKKEYVTRLHDCWFAEVTDIPWGRVKYGFVLHDGETSCFAGCHDFTPMGENGEPPADHSNYYMYPYILEEDLYKAPAWVKDTVWYQIFPDRFSRGGREDEAGLPEWGSEDADSYDRIYGGNLEGIVTRLDYIKELGASGIYFTPLFVSPSAHKYDTKDYFQIDPLFGTNEIFGTLVKEAHKRGIRVMLDAVFNHCGYEHPFWQDVLKNGRDSKYYDYFYIVDPERPIAPESQEGKFYGEHLNYRTFGFTEFMPKWNTANPEAREYLLSVAEFWVKEYGIDGWRLDVANEVSHEFWREFRKRVKVLNPDIYILGENWLNSNPWLLGDQFDAVMNYEFTTPAVRFFGTNLRNQEPYAPTEFMHAINELLIAYPKPVASSLFNLLDSHDTARILTLCGDNPDIAALAYVFQLTYAGSPSIYYGGEIGLGGDERHNRRCMPWKPEQQNRKLYETVRRLIALRQEHPSFREVDIEWLQADDDKRTLIYRKNAPSETLYVLIHHSAEPQSADVPEDWKGRSLTDLMTGETVDGDAPLKLGPYGFRLLLDRK</sequence>
<dbReference type="AlphaFoldDB" id="A0A5J5G032"/>
<dbReference type="SUPFAM" id="SSF81296">
    <property type="entry name" value="E set domains"/>
    <property type="match status" value="1"/>
</dbReference>
<dbReference type="InterPro" id="IPR032091">
    <property type="entry name" value="Malt_amylase-like_C"/>
</dbReference>
<dbReference type="InterPro" id="IPR013783">
    <property type="entry name" value="Ig-like_fold"/>
</dbReference>
<evidence type="ECO:0000256" key="2">
    <source>
        <dbReference type="ARBA" id="ARBA00022801"/>
    </source>
</evidence>
<evidence type="ECO:0000256" key="1">
    <source>
        <dbReference type="ARBA" id="ARBA00008061"/>
    </source>
</evidence>
<comment type="caution">
    <text evidence="5">The sequence shown here is derived from an EMBL/GenBank/DDBJ whole genome shotgun (WGS) entry which is preliminary data.</text>
</comment>